<name>A0A540VYL6_9ACTN</name>
<organism evidence="2 3">
    <name type="scientific">Kitasatospora acidiphila</name>
    <dbReference type="NCBI Taxonomy" id="2567942"/>
    <lineage>
        <taxon>Bacteria</taxon>
        <taxon>Bacillati</taxon>
        <taxon>Actinomycetota</taxon>
        <taxon>Actinomycetes</taxon>
        <taxon>Kitasatosporales</taxon>
        <taxon>Streptomycetaceae</taxon>
        <taxon>Kitasatospora</taxon>
    </lineage>
</organism>
<protein>
    <submittedName>
        <fullName evidence="2">Heavy-metal-associated domain-containing protein</fullName>
    </submittedName>
</protein>
<keyword evidence="3" id="KW-1185">Reference proteome</keyword>
<evidence type="ECO:0000259" key="1">
    <source>
        <dbReference type="PROSITE" id="PS50846"/>
    </source>
</evidence>
<reference evidence="2 3" key="1">
    <citation type="submission" date="2019-06" db="EMBL/GenBank/DDBJ databases">
        <title>Description of Kitasatospora acidophila sp. nov. isolated from pine grove soil, and reclassification of Streptomyces novaecaesareae to Kitasatospora novaeceasareae comb. nov.</title>
        <authorList>
            <person name="Kim M.J."/>
        </authorList>
    </citation>
    <scope>NUCLEOTIDE SEQUENCE [LARGE SCALE GENOMIC DNA]</scope>
    <source>
        <strain evidence="2 3">MMS16-CNU292</strain>
    </source>
</reference>
<dbReference type="EMBL" id="VIGB01000003">
    <property type="protein sequence ID" value="TQF01860.1"/>
    <property type="molecule type" value="Genomic_DNA"/>
</dbReference>
<dbReference type="CDD" id="cd00371">
    <property type="entry name" value="HMA"/>
    <property type="match status" value="1"/>
</dbReference>
<proteinExistence type="predicted"/>
<dbReference type="OrthoDB" id="9813965at2"/>
<comment type="caution">
    <text evidence="2">The sequence shown here is derived from an EMBL/GenBank/DDBJ whole genome shotgun (WGS) entry which is preliminary data.</text>
</comment>
<dbReference type="AlphaFoldDB" id="A0A540VYL6"/>
<dbReference type="GO" id="GO:0046872">
    <property type="term" value="F:metal ion binding"/>
    <property type="evidence" value="ECO:0007669"/>
    <property type="project" value="InterPro"/>
</dbReference>
<dbReference type="Gene3D" id="3.30.70.100">
    <property type="match status" value="1"/>
</dbReference>
<dbReference type="Pfam" id="PF00403">
    <property type="entry name" value="HMA"/>
    <property type="match status" value="1"/>
</dbReference>
<dbReference type="PROSITE" id="PS50846">
    <property type="entry name" value="HMA_2"/>
    <property type="match status" value="1"/>
</dbReference>
<sequence>MTCGHCVSSVTAELKKIAGVTEVAVDLATGKVTVDSTAPLSGTDVAAAIDEAGYDLTARLDG</sequence>
<dbReference type="SUPFAM" id="SSF55008">
    <property type="entry name" value="HMA, heavy metal-associated domain"/>
    <property type="match status" value="1"/>
</dbReference>
<dbReference type="RefSeq" id="WP_141632583.1">
    <property type="nucleotide sequence ID" value="NZ_VIGB01000003.1"/>
</dbReference>
<evidence type="ECO:0000313" key="2">
    <source>
        <dbReference type="EMBL" id="TQF01860.1"/>
    </source>
</evidence>
<dbReference type="InterPro" id="IPR036163">
    <property type="entry name" value="HMA_dom_sf"/>
</dbReference>
<evidence type="ECO:0000313" key="3">
    <source>
        <dbReference type="Proteomes" id="UP000319103"/>
    </source>
</evidence>
<gene>
    <name evidence="2" type="ORF">E6W39_05770</name>
</gene>
<dbReference type="InterPro" id="IPR006121">
    <property type="entry name" value="HMA_dom"/>
</dbReference>
<accession>A0A540VYL6</accession>
<feature type="domain" description="HMA" evidence="1">
    <location>
        <begin position="1"/>
        <end position="57"/>
    </location>
</feature>
<dbReference type="Proteomes" id="UP000319103">
    <property type="component" value="Unassembled WGS sequence"/>
</dbReference>